<evidence type="ECO:0000313" key="13">
    <source>
        <dbReference type="Proteomes" id="UP000619376"/>
    </source>
</evidence>
<proteinExistence type="inferred from homology"/>
<sequence>MPGVKSSLTGLLRGLRPPALVRSVYEHLLGTEVEVQVVADTRALGEAAEGAALDEIRRLTAVFNRFDPDSELRRWLAQPGERVLLSPDLREVLALADHWRVRSGGAFHPGADALGAVWEEAARADQRPDHALLERLVHDLHADPWTLHPDGHATLHATSPLGLNALAKGYIVDRAAEAAARSPGVRQVLVNAGGDLRTVGPRGVAVSVADPRTRRDDAPPVARVRVQGGALASSGTAHRGVEIAGQWYSHVIDPRTGQPVTGTAGATVLAPDCATADALATVVGVLPPADALALVETQPSSAALLVLQDGQTRVGTRWPALTSS</sequence>
<evidence type="ECO:0000256" key="10">
    <source>
        <dbReference type="ARBA" id="ARBA00048540"/>
    </source>
</evidence>
<protein>
    <recommendedName>
        <fullName evidence="3 11">FAD:protein FMN transferase</fullName>
        <ecNumber evidence="2 11">2.7.1.180</ecNumber>
    </recommendedName>
    <alternativeName>
        <fullName evidence="9 11">Flavin transferase</fullName>
    </alternativeName>
</protein>
<comment type="similarity">
    <text evidence="11">Belongs to the ApbE family.</text>
</comment>
<evidence type="ECO:0000256" key="2">
    <source>
        <dbReference type="ARBA" id="ARBA00011955"/>
    </source>
</evidence>
<evidence type="ECO:0000256" key="6">
    <source>
        <dbReference type="ARBA" id="ARBA00022723"/>
    </source>
</evidence>
<dbReference type="PANTHER" id="PTHR30040">
    <property type="entry name" value="THIAMINE BIOSYNTHESIS LIPOPROTEIN APBE"/>
    <property type="match status" value="1"/>
</dbReference>
<dbReference type="Pfam" id="PF02424">
    <property type="entry name" value="ApbE"/>
    <property type="match status" value="1"/>
</dbReference>
<dbReference type="PIRSF" id="PIRSF006268">
    <property type="entry name" value="ApbE"/>
    <property type="match status" value="1"/>
</dbReference>
<dbReference type="PANTHER" id="PTHR30040:SF2">
    <property type="entry name" value="FAD:PROTEIN FMN TRANSFERASE"/>
    <property type="match status" value="1"/>
</dbReference>
<dbReference type="InterPro" id="IPR003374">
    <property type="entry name" value="ApbE-like_sf"/>
</dbReference>
<evidence type="ECO:0000256" key="9">
    <source>
        <dbReference type="ARBA" id="ARBA00031306"/>
    </source>
</evidence>
<accession>A0ABQ3JH54</accession>
<keyword evidence="13" id="KW-1185">Reference proteome</keyword>
<keyword evidence="6 11" id="KW-0479">Metal-binding</keyword>
<evidence type="ECO:0000256" key="7">
    <source>
        <dbReference type="ARBA" id="ARBA00022827"/>
    </source>
</evidence>
<dbReference type="Gene3D" id="3.10.520.10">
    <property type="entry name" value="ApbE-like domains"/>
    <property type="match status" value="1"/>
</dbReference>
<organism evidence="12 13">
    <name type="scientific">Deinococcus metalli</name>
    <dbReference type="NCBI Taxonomy" id="1141878"/>
    <lineage>
        <taxon>Bacteria</taxon>
        <taxon>Thermotogati</taxon>
        <taxon>Deinococcota</taxon>
        <taxon>Deinococci</taxon>
        <taxon>Deinococcales</taxon>
        <taxon>Deinococcaceae</taxon>
        <taxon>Deinococcus</taxon>
    </lineage>
</organism>
<name>A0ABQ3JH54_9DEIO</name>
<dbReference type="EMBL" id="BNAJ01000001">
    <property type="protein sequence ID" value="GHF30909.1"/>
    <property type="molecule type" value="Genomic_DNA"/>
</dbReference>
<evidence type="ECO:0000256" key="8">
    <source>
        <dbReference type="ARBA" id="ARBA00022842"/>
    </source>
</evidence>
<keyword evidence="8 11" id="KW-0460">Magnesium</keyword>
<evidence type="ECO:0000256" key="4">
    <source>
        <dbReference type="ARBA" id="ARBA00022630"/>
    </source>
</evidence>
<dbReference type="Proteomes" id="UP000619376">
    <property type="component" value="Unassembled WGS sequence"/>
</dbReference>
<gene>
    <name evidence="12" type="ORF">GCM10017781_03820</name>
</gene>
<evidence type="ECO:0000256" key="3">
    <source>
        <dbReference type="ARBA" id="ARBA00016337"/>
    </source>
</evidence>
<keyword evidence="7 11" id="KW-0274">FAD</keyword>
<comment type="catalytic activity">
    <reaction evidence="10 11">
        <text>L-threonyl-[protein] + FAD = FMN-L-threonyl-[protein] + AMP + H(+)</text>
        <dbReference type="Rhea" id="RHEA:36847"/>
        <dbReference type="Rhea" id="RHEA-COMP:11060"/>
        <dbReference type="Rhea" id="RHEA-COMP:11061"/>
        <dbReference type="ChEBI" id="CHEBI:15378"/>
        <dbReference type="ChEBI" id="CHEBI:30013"/>
        <dbReference type="ChEBI" id="CHEBI:57692"/>
        <dbReference type="ChEBI" id="CHEBI:74257"/>
        <dbReference type="ChEBI" id="CHEBI:456215"/>
        <dbReference type="EC" id="2.7.1.180"/>
    </reaction>
</comment>
<dbReference type="InterPro" id="IPR024932">
    <property type="entry name" value="ApbE"/>
</dbReference>
<keyword evidence="5 11" id="KW-0808">Transferase</keyword>
<keyword evidence="4 11" id="KW-0285">Flavoprotein</keyword>
<dbReference type="GO" id="GO:0016740">
    <property type="term" value="F:transferase activity"/>
    <property type="evidence" value="ECO:0007669"/>
    <property type="project" value="UniProtKB-KW"/>
</dbReference>
<dbReference type="EC" id="2.7.1.180" evidence="2 11"/>
<evidence type="ECO:0000256" key="5">
    <source>
        <dbReference type="ARBA" id="ARBA00022679"/>
    </source>
</evidence>
<evidence type="ECO:0000313" key="12">
    <source>
        <dbReference type="EMBL" id="GHF30909.1"/>
    </source>
</evidence>
<evidence type="ECO:0000256" key="11">
    <source>
        <dbReference type="PIRNR" id="PIRNR006268"/>
    </source>
</evidence>
<dbReference type="SUPFAM" id="SSF143631">
    <property type="entry name" value="ApbE-like"/>
    <property type="match status" value="1"/>
</dbReference>
<reference evidence="13" key="1">
    <citation type="journal article" date="2019" name="Int. J. Syst. Evol. Microbiol.">
        <title>The Global Catalogue of Microorganisms (GCM) 10K type strain sequencing project: providing services to taxonomists for standard genome sequencing and annotation.</title>
        <authorList>
            <consortium name="The Broad Institute Genomics Platform"/>
            <consortium name="The Broad Institute Genome Sequencing Center for Infectious Disease"/>
            <person name="Wu L."/>
            <person name="Ma J."/>
        </authorList>
    </citation>
    <scope>NUCLEOTIDE SEQUENCE [LARGE SCALE GENOMIC DNA]</scope>
    <source>
        <strain evidence="13">CGMCC 1.18437</strain>
    </source>
</reference>
<comment type="cofactor">
    <cofactor evidence="1">
        <name>Mg(2+)</name>
        <dbReference type="ChEBI" id="CHEBI:18420"/>
    </cofactor>
</comment>
<comment type="caution">
    <text evidence="12">The sequence shown here is derived from an EMBL/GenBank/DDBJ whole genome shotgun (WGS) entry which is preliminary data.</text>
</comment>
<evidence type="ECO:0000256" key="1">
    <source>
        <dbReference type="ARBA" id="ARBA00001946"/>
    </source>
</evidence>